<keyword evidence="7" id="KW-1185">Reference proteome</keyword>
<dbReference type="CDD" id="cd17793">
    <property type="entry name" value="HipA"/>
    <property type="match status" value="1"/>
</dbReference>
<dbReference type="GO" id="GO:0005829">
    <property type="term" value="C:cytosol"/>
    <property type="evidence" value="ECO:0007669"/>
    <property type="project" value="TreeGrafter"/>
</dbReference>
<evidence type="ECO:0000259" key="4">
    <source>
        <dbReference type="Pfam" id="PF07804"/>
    </source>
</evidence>
<dbReference type="GO" id="GO:0004674">
    <property type="term" value="F:protein serine/threonine kinase activity"/>
    <property type="evidence" value="ECO:0007669"/>
    <property type="project" value="UniProtKB-EC"/>
</dbReference>
<dbReference type="EC" id="2.7.11.1" evidence="6"/>
<keyword evidence="3 6" id="KW-0418">Kinase</keyword>
<dbReference type="InterPro" id="IPR017508">
    <property type="entry name" value="HipA_N1"/>
</dbReference>
<evidence type="ECO:0000256" key="3">
    <source>
        <dbReference type="ARBA" id="ARBA00022777"/>
    </source>
</evidence>
<dbReference type="RefSeq" id="WP_052880922.1">
    <property type="nucleotide sequence ID" value="NZ_CP010904.1"/>
</dbReference>
<proteinExistence type="inferred from homology"/>
<evidence type="ECO:0000313" key="7">
    <source>
        <dbReference type="Proteomes" id="UP000035268"/>
    </source>
</evidence>
<evidence type="ECO:0000259" key="5">
    <source>
        <dbReference type="Pfam" id="PF13657"/>
    </source>
</evidence>
<dbReference type="EMBL" id="CP010904">
    <property type="protein sequence ID" value="AKJ63496.1"/>
    <property type="molecule type" value="Genomic_DNA"/>
</dbReference>
<dbReference type="NCBIfam" id="TIGR03071">
    <property type="entry name" value="couple_hipA"/>
    <property type="match status" value="1"/>
</dbReference>
<sequence length="413" mass="46300">MRRLFVYLNDEHVGALDQDDSGLLLFRYAPSWLNRPDAIPLSRSLPLREEPFRGKYARPFFAGVLPDETPRRRIASILGISERNDFAMLERIGGECAGAVRLLPDDAAARTEDAEALHKFGEDELKRVFAELPQRPLMAGKEGVRLSLAGAQGKLPVVVRGGSICLPLNNTASTHILKPEPESFRGLAANESFCMRLAGEAGLNVPPVEMRNTNGLPYLVIERFDRDEDKSGRVRRIHQEDFCQALGYPPEHKYQQEGGPLLRHGFELLRDWSTAPVLDVLELVDTMIFNAVIGNADAHGKNFSLLYRGHERRLAPAYDLVCTLAWPEISTRLAMNIGGCRTLTEIRPDHWRRMAEETGLAWPMLRERVARFATEIGEAACRLRENLSVRDPMIDRVAEIIASRADRMGSGRG</sequence>
<dbReference type="PANTHER" id="PTHR37419">
    <property type="entry name" value="SERINE/THREONINE-PROTEIN KINASE TOXIN HIPA"/>
    <property type="match status" value="1"/>
</dbReference>
<keyword evidence="2 6" id="KW-0808">Transferase</keyword>
<dbReference type="Gene3D" id="1.10.1070.20">
    <property type="match status" value="1"/>
</dbReference>
<reference evidence="7" key="1">
    <citation type="submission" date="2015-02" db="EMBL/GenBank/DDBJ databases">
        <title>Description and complete genome sequence of the first cultured representative of the subdivision 5 of the Verrucomicrobia phylum.</title>
        <authorList>
            <person name="Spring S."/>
            <person name="Bunk B."/>
            <person name="Sproer C."/>
            <person name="Klenk H.-P."/>
        </authorList>
    </citation>
    <scope>NUCLEOTIDE SEQUENCE [LARGE SCALE GENOMIC DNA]</scope>
    <source>
        <strain evidence="7">L21-Fru-AB</strain>
    </source>
</reference>
<dbReference type="Pfam" id="PF07804">
    <property type="entry name" value="HipA_C"/>
    <property type="match status" value="1"/>
</dbReference>
<evidence type="ECO:0000256" key="2">
    <source>
        <dbReference type="ARBA" id="ARBA00022679"/>
    </source>
</evidence>
<dbReference type="AlphaFoldDB" id="A0A0G3EAK7"/>
<accession>A0A0G3EAK7</accession>
<name>A0A0G3EAK7_9BACT</name>
<dbReference type="PATRIC" id="fig|1609981.3.peg.224"/>
<dbReference type="STRING" id="1307763.L21SP4_00212"/>
<reference evidence="6 7" key="2">
    <citation type="journal article" date="2016" name="ISME J.">
        <title>Characterization of the first cultured representative of Verrucomicrobia subdivision 5 indicates the proposal of a novel phylum.</title>
        <authorList>
            <person name="Spring S."/>
            <person name="Bunk B."/>
            <person name="Sproer C."/>
            <person name="Schumann P."/>
            <person name="Rohde M."/>
            <person name="Tindall B.J."/>
            <person name="Klenk H.P."/>
        </authorList>
    </citation>
    <scope>NUCLEOTIDE SEQUENCE [LARGE SCALE GENOMIC DNA]</scope>
    <source>
        <strain evidence="6 7">L21-Fru-AB</strain>
    </source>
</reference>
<comment type="similarity">
    <text evidence="1">Belongs to the HipA Ser/Thr kinase family.</text>
</comment>
<dbReference type="InterPro" id="IPR052028">
    <property type="entry name" value="HipA_Ser/Thr_kinase"/>
</dbReference>
<dbReference type="OrthoDB" id="9805913at2"/>
<protein>
    <submittedName>
        <fullName evidence="6">Serine/threonine-protein kinase HipA</fullName>
        <ecNumber evidence="6">2.7.11.1</ecNumber>
    </submittedName>
</protein>
<dbReference type="PANTHER" id="PTHR37419:SF1">
    <property type="entry name" value="SERINE_THREONINE-PROTEIN KINASE TOXIN HIPA"/>
    <property type="match status" value="1"/>
</dbReference>
<dbReference type="InterPro" id="IPR012893">
    <property type="entry name" value="HipA-like_C"/>
</dbReference>
<organism evidence="6 7">
    <name type="scientific">Kiritimatiella glycovorans</name>
    <dbReference type="NCBI Taxonomy" id="1307763"/>
    <lineage>
        <taxon>Bacteria</taxon>
        <taxon>Pseudomonadati</taxon>
        <taxon>Kiritimatiellota</taxon>
        <taxon>Kiritimatiellia</taxon>
        <taxon>Kiritimatiellales</taxon>
        <taxon>Kiritimatiellaceae</taxon>
        <taxon>Kiritimatiella</taxon>
    </lineage>
</organism>
<evidence type="ECO:0000256" key="1">
    <source>
        <dbReference type="ARBA" id="ARBA00010164"/>
    </source>
</evidence>
<evidence type="ECO:0000313" key="6">
    <source>
        <dbReference type="EMBL" id="AKJ63496.1"/>
    </source>
</evidence>
<feature type="domain" description="HipA-like C-terminal" evidence="4">
    <location>
        <begin position="146"/>
        <end position="376"/>
    </location>
</feature>
<gene>
    <name evidence="6" type="primary">hipA_1</name>
    <name evidence="6" type="ORF">L21SP4_00212</name>
</gene>
<dbReference type="KEGG" id="vbl:L21SP4_00212"/>
<feature type="domain" description="HipA N-terminal subdomain 1" evidence="5">
    <location>
        <begin position="6"/>
        <end position="102"/>
    </location>
</feature>
<dbReference type="Pfam" id="PF13657">
    <property type="entry name" value="Couple_hipA"/>
    <property type="match status" value="1"/>
</dbReference>
<dbReference type="Proteomes" id="UP000035268">
    <property type="component" value="Chromosome"/>
</dbReference>